<reference evidence="3 4" key="1">
    <citation type="submission" date="2017-12" db="EMBL/GenBank/DDBJ databases">
        <title>Comparative genomics of Botrytis spp.</title>
        <authorList>
            <person name="Valero-Jimenez C.A."/>
            <person name="Tapia P."/>
            <person name="Veloso J."/>
            <person name="Silva-Moreno E."/>
            <person name="Staats M."/>
            <person name="Valdes J.H."/>
            <person name="Van Kan J.A.L."/>
        </authorList>
    </citation>
    <scope>NUCLEOTIDE SEQUENCE [LARGE SCALE GENOMIC DNA]</scope>
    <source>
        <strain evidence="3 4">Be9601</strain>
    </source>
</reference>
<gene>
    <name evidence="3" type="ORF">BELL_0315g00140</name>
</gene>
<dbReference type="Proteomes" id="UP000297229">
    <property type="component" value="Unassembled WGS sequence"/>
</dbReference>
<dbReference type="AlphaFoldDB" id="A0A4Z1JJV8"/>
<proteinExistence type="predicted"/>
<protein>
    <submittedName>
        <fullName evidence="3">Uncharacterized protein</fullName>
    </submittedName>
</protein>
<feature type="signal peptide" evidence="2">
    <location>
        <begin position="1"/>
        <end position="19"/>
    </location>
</feature>
<name>A0A4Z1JJV8_9HELO</name>
<organism evidence="3 4">
    <name type="scientific">Botrytis elliptica</name>
    <dbReference type="NCBI Taxonomy" id="278938"/>
    <lineage>
        <taxon>Eukaryota</taxon>
        <taxon>Fungi</taxon>
        <taxon>Dikarya</taxon>
        <taxon>Ascomycota</taxon>
        <taxon>Pezizomycotina</taxon>
        <taxon>Leotiomycetes</taxon>
        <taxon>Helotiales</taxon>
        <taxon>Sclerotiniaceae</taxon>
        <taxon>Botrytis</taxon>
    </lineage>
</organism>
<evidence type="ECO:0000313" key="3">
    <source>
        <dbReference type="EMBL" id="TGO74019.1"/>
    </source>
</evidence>
<evidence type="ECO:0000256" key="1">
    <source>
        <dbReference type="SAM" id="MobiDB-lite"/>
    </source>
</evidence>
<keyword evidence="2" id="KW-0732">Signal</keyword>
<evidence type="ECO:0000313" key="4">
    <source>
        <dbReference type="Proteomes" id="UP000297229"/>
    </source>
</evidence>
<accession>A0A4Z1JJV8</accession>
<keyword evidence="4" id="KW-1185">Reference proteome</keyword>
<feature type="chain" id="PRO_5021354771" evidence="2">
    <location>
        <begin position="20"/>
        <end position="316"/>
    </location>
</feature>
<dbReference type="EMBL" id="PQXM01000313">
    <property type="protein sequence ID" value="TGO74019.1"/>
    <property type="molecule type" value="Genomic_DNA"/>
</dbReference>
<feature type="region of interest" description="Disordered" evidence="1">
    <location>
        <begin position="137"/>
        <end position="160"/>
    </location>
</feature>
<evidence type="ECO:0000256" key="2">
    <source>
        <dbReference type="SAM" id="SignalP"/>
    </source>
</evidence>
<comment type="caution">
    <text evidence="3">The sequence shown here is derived from an EMBL/GenBank/DDBJ whole genome shotgun (WGS) entry which is preliminary data.</text>
</comment>
<sequence>MKYLAFAFIVAISALVSYADPLPDRIVGGHTGFKSAPTRTPIPQLCAQKQLAFGDKTCTYVYQFSSDDNGDNARARSFIIDTNCVILQSGEAPIQASTSNWGYQFRTCNIVKLNEVIKQKWEPTNAEYLMPLYQSDGQVSKGRQRGPSENGHGNKREDCTLKYNDLPDKGARIAMKLSTYLPILAGTLAVALPTEALTKRDNKFCVTQGPGTCTFGWQEYTNFNGDFSSEARIYDHKCIQKGGLISPNIDQFVTVTSANPPMTVSINGWAQPPQLFTQAIPKFNYRGKTWGGKDGCACGTGEGTNFWGCRCAFDCP</sequence>